<dbReference type="Proteomes" id="UP000789366">
    <property type="component" value="Unassembled WGS sequence"/>
</dbReference>
<comment type="caution">
    <text evidence="1">The sequence shown here is derived from an EMBL/GenBank/DDBJ whole genome shotgun (WGS) entry which is preliminary data.</text>
</comment>
<evidence type="ECO:0000313" key="2">
    <source>
        <dbReference type="Proteomes" id="UP000789366"/>
    </source>
</evidence>
<keyword evidence="2" id="KW-1185">Reference proteome</keyword>
<protein>
    <submittedName>
        <fullName evidence="1">6902_t:CDS:1</fullName>
    </submittedName>
</protein>
<dbReference type="EMBL" id="CAJVPW010002713">
    <property type="protein sequence ID" value="CAG8511760.1"/>
    <property type="molecule type" value="Genomic_DNA"/>
</dbReference>
<evidence type="ECO:0000313" key="1">
    <source>
        <dbReference type="EMBL" id="CAG8511760.1"/>
    </source>
</evidence>
<sequence length="148" mass="16176">MNNTLARLTQPDNGSNNQSNGSDKTNSSVLLQQQSSTRTANSCSTDIAKHITQDTGNYPSTPVLNNLIMATSRVILQPQSLVATSESNKSTQPLMSVAAVLVFKSAIRKYLFLDYTKLKGICDVQGFSNPYAARSETEDRKTEKSIQQ</sequence>
<organism evidence="1 2">
    <name type="scientific">Cetraspora pellucida</name>
    <dbReference type="NCBI Taxonomy" id="1433469"/>
    <lineage>
        <taxon>Eukaryota</taxon>
        <taxon>Fungi</taxon>
        <taxon>Fungi incertae sedis</taxon>
        <taxon>Mucoromycota</taxon>
        <taxon>Glomeromycotina</taxon>
        <taxon>Glomeromycetes</taxon>
        <taxon>Diversisporales</taxon>
        <taxon>Gigasporaceae</taxon>
        <taxon>Cetraspora</taxon>
    </lineage>
</organism>
<name>A0ACA9L5A3_9GLOM</name>
<reference evidence="1" key="1">
    <citation type="submission" date="2021-06" db="EMBL/GenBank/DDBJ databases">
        <authorList>
            <person name="Kallberg Y."/>
            <person name="Tangrot J."/>
            <person name="Rosling A."/>
        </authorList>
    </citation>
    <scope>NUCLEOTIDE SEQUENCE</scope>
    <source>
        <strain evidence="1">28 12/20/2015</strain>
    </source>
</reference>
<gene>
    <name evidence="1" type="ORF">SPELUC_LOCUS3509</name>
</gene>
<accession>A0ACA9L5A3</accession>
<proteinExistence type="predicted"/>